<reference evidence="2" key="1">
    <citation type="journal article" date="2014" name="Int. J. Syst. Evol. Microbiol.">
        <title>Complete genome sequence of Corynebacterium casei LMG S-19264T (=DSM 44701T), isolated from a smear-ripened cheese.</title>
        <authorList>
            <consortium name="US DOE Joint Genome Institute (JGI-PGF)"/>
            <person name="Walter F."/>
            <person name="Albersmeier A."/>
            <person name="Kalinowski J."/>
            <person name="Ruckert C."/>
        </authorList>
    </citation>
    <scope>NUCLEOTIDE SEQUENCE</scope>
    <source>
        <strain evidence="2">JCM 31311</strain>
    </source>
</reference>
<evidence type="ECO:0000256" key="1">
    <source>
        <dbReference type="SAM" id="SignalP"/>
    </source>
</evidence>
<feature type="signal peptide" evidence="1">
    <location>
        <begin position="1"/>
        <end position="18"/>
    </location>
</feature>
<dbReference type="AlphaFoldDB" id="A0A918CL27"/>
<keyword evidence="3" id="KW-1185">Reference proteome</keyword>
<evidence type="ECO:0000313" key="3">
    <source>
        <dbReference type="Proteomes" id="UP000603865"/>
    </source>
</evidence>
<proteinExistence type="predicted"/>
<sequence length="159" mass="16463">MKLTPTLLSATMLLTLTATPLSTSHAILDKTRFVVHLGIAYYAFHHWDLQPYKAGKFSAGAPGRTSAMVKGGLALAFAAHEVAVAKKIADKSHDPLLMKLDASLGGLSGKMNSIGSGLKSGNLNPADLQSLENDTNSLSGNAAAGGQQIKDIATPIPGL</sequence>
<protein>
    <submittedName>
        <fullName evidence="2">Uncharacterized protein</fullName>
    </submittedName>
</protein>
<comment type="caution">
    <text evidence="2">The sequence shown here is derived from an EMBL/GenBank/DDBJ whole genome shotgun (WGS) entry which is preliminary data.</text>
</comment>
<name>A0A918CL27_9DEIO</name>
<gene>
    <name evidence="2" type="ORF">GCM10008957_44910</name>
</gene>
<dbReference type="RefSeq" id="WP_189092756.1">
    <property type="nucleotide sequence ID" value="NZ_BMQL01000045.1"/>
</dbReference>
<keyword evidence="1" id="KW-0732">Signal</keyword>
<feature type="chain" id="PRO_5037364139" evidence="1">
    <location>
        <begin position="19"/>
        <end position="159"/>
    </location>
</feature>
<accession>A0A918CL27</accession>
<evidence type="ECO:0000313" key="2">
    <source>
        <dbReference type="EMBL" id="GGR28824.1"/>
    </source>
</evidence>
<reference evidence="2" key="2">
    <citation type="submission" date="2020-09" db="EMBL/GenBank/DDBJ databases">
        <authorList>
            <person name="Sun Q."/>
            <person name="Ohkuma M."/>
        </authorList>
    </citation>
    <scope>NUCLEOTIDE SEQUENCE</scope>
    <source>
        <strain evidence="2">JCM 31311</strain>
    </source>
</reference>
<dbReference type="Proteomes" id="UP000603865">
    <property type="component" value="Unassembled WGS sequence"/>
</dbReference>
<dbReference type="EMBL" id="BMQL01000045">
    <property type="protein sequence ID" value="GGR28824.1"/>
    <property type="molecule type" value="Genomic_DNA"/>
</dbReference>
<organism evidence="2 3">
    <name type="scientific">Deinococcus ruber</name>
    <dbReference type="NCBI Taxonomy" id="1848197"/>
    <lineage>
        <taxon>Bacteria</taxon>
        <taxon>Thermotogati</taxon>
        <taxon>Deinococcota</taxon>
        <taxon>Deinococci</taxon>
        <taxon>Deinococcales</taxon>
        <taxon>Deinococcaceae</taxon>
        <taxon>Deinococcus</taxon>
    </lineage>
</organism>